<dbReference type="SUPFAM" id="SSF81606">
    <property type="entry name" value="PP2C-like"/>
    <property type="match status" value="1"/>
</dbReference>
<keyword evidence="1" id="KW-0812">Transmembrane</keyword>
<dbReference type="Pfam" id="PF13672">
    <property type="entry name" value="PP2C_2"/>
    <property type="match status" value="1"/>
</dbReference>
<gene>
    <name evidence="3" type="ORF">UFOPK3837_01007</name>
</gene>
<keyword evidence="1" id="KW-1133">Transmembrane helix</keyword>
<evidence type="ECO:0000259" key="2">
    <source>
        <dbReference type="PROSITE" id="PS51746"/>
    </source>
</evidence>
<dbReference type="PROSITE" id="PS51746">
    <property type="entry name" value="PPM_2"/>
    <property type="match status" value="1"/>
</dbReference>
<dbReference type="SMART" id="SM00332">
    <property type="entry name" value="PP2Cc"/>
    <property type="match status" value="1"/>
</dbReference>
<evidence type="ECO:0000313" key="3">
    <source>
        <dbReference type="EMBL" id="CAB4960088.1"/>
    </source>
</evidence>
<organism evidence="3">
    <name type="scientific">freshwater metagenome</name>
    <dbReference type="NCBI Taxonomy" id="449393"/>
    <lineage>
        <taxon>unclassified sequences</taxon>
        <taxon>metagenomes</taxon>
        <taxon>ecological metagenomes</taxon>
    </lineage>
</organism>
<dbReference type="CDD" id="cd00143">
    <property type="entry name" value="PP2Cc"/>
    <property type="match status" value="1"/>
</dbReference>
<sequence>MAVKLVSAAASHVGRVRSANQDSGYSGYQLFFVADGMGGHAGGEFASALCSQRIAQIDANYATPDDAGAAMLNVILEANHTLTETVAGHPELSGMGTTFSGALFVDEQVVIGHIGDSRVYLFRDGVLTQITKDHTFVQRLVDLGRITPEEALVHPRRNVIMRVLGDSNEVPQLDAEVLEVKPGDRWLLCSDGLCGYVSDEIVARNLGSSESANEVTEVLIGEALEAGAPDNVTIVIVDVLSPATATAVEPQAKYVGAAENEIVIQDRKGRTSLRLLNPKTLKDIFRTSEESTDFLPESDALLNKFQRETAKKVRWRRIRQLATALLLVVGLVAGLYFAYQYTQTKYFVSVSNGHIAIFKGIREELGPIKFSKVYKETDYLVSDLPAYQRTEVENSIFATSTADADRIIKEILKAAANG</sequence>
<dbReference type="SMART" id="SM00331">
    <property type="entry name" value="PP2C_SIG"/>
    <property type="match status" value="1"/>
</dbReference>
<dbReference type="InterPro" id="IPR036457">
    <property type="entry name" value="PPM-type-like_dom_sf"/>
</dbReference>
<proteinExistence type="predicted"/>
<dbReference type="Gene3D" id="3.60.40.10">
    <property type="entry name" value="PPM-type phosphatase domain"/>
    <property type="match status" value="1"/>
</dbReference>
<accession>A0A6J7KUI8</accession>
<name>A0A6J7KUI8_9ZZZZ</name>
<dbReference type="EMBL" id="CAFBNO010000061">
    <property type="protein sequence ID" value="CAB4960088.1"/>
    <property type="molecule type" value="Genomic_DNA"/>
</dbReference>
<dbReference type="InterPro" id="IPR015655">
    <property type="entry name" value="PP2C"/>
</dbReference>
<dbReference type="InterPro" id="IPR001932">
    <property type="entry name" value="PPM-type_phosphatase-like_dom"/>
</dbReference>
<keyword evidence="1" id="KW-0472">Membrane</keyword>
<reference evidence="3" key="1">
    <citation type="submission" date="2020-05" db="EMBL/GenBank/DDBJ databases">
        <authorList>
            <person name="Chiriac C."/>
            <person name="Salcher M."/>
            <person name="Ghai R."/>
            <person name="Kavagutti S V."/>
        </authorList>
    </citation>
    <scope>NUCLEOTIDE SEQUENCE</scope>
</reference>
<evidence type="ECO:0000256" key="1">
    <source>
        <dbReference type="SAM" id="Phobius"/>
    </source>
</evidence>
<dbReference type="GO" id="GO:0004722">
    <property type="term" value="F:protein serine/threonine phosphatase activity"/>
    <property type="evidence" value="ECO:0007669"/>
    <property type="project" value="InterPro"/>
</dbReference>
<dbReference type="AlphaFoldDB" id="A0A6J7KUI8"/>
<dbReference type="PANTHER" id="PTHR47992">
    <property type="entry name" value="PROTEIN PHOSPHATASE"/>
    <property type="match status" value="1"/>
</dbReference>
<feature type="domain" description="PPM-type phosphatase" evidence="2">
    <location>
        <begin position="5"/>
        <end position="239"/>
    </location>
</feature>
<protein>
    <submittedName>
        <fullName evidence="3">Unannotated protein</fullName>
    </submittedName>
</protein>
<feature type="transmembrane region" description="Helical" evidence="1">
    <location>
        <begin position="321"/>
        <end position="339"/>
    </location>
</feature>